<evidence type="ECO:0000259" key="1">
    <source>
        <dbReference type="Pfam" id="PF18894"/>
    </source>
</evidence>
<gene>
    <name evidence="2" type="ORF">A2799_03810</name>
</gene>
<feature type="domain" description="Putative phage metallopeptidase" evidence="1">
    <location>
        <begin position="10"/>
        <end position="110"/>
    </location>
</feature>
<comment type="caution">
    <text evidence="2">The sequence shown here is derived from an EMBL/GenBank/DDBJ whole genome shotgun (WGS) entry which is preliminary data.</text>
</comment>
<sequence length="136" mass="16084">MRKKRNAKVEWGRAPDIKKRLEILVNELNLEWLKKSRIYCFRSKNSKTNASARIWGFPRIWQEALGEKPAYVIEVISEKFDKLGFAEQDKVLIHEIVHIPKNFSGSLVPHIRRGKRSFHNKVDILVAQYLKKKKLF</sequence>
<reference evidence="2 3" key="1">
    <citation type="journal article" date="2016" name="Nat. Commun.">
        <title>Thousands of microbial genomes shed light on interconnected biogeochemical processes in an aquifer system.</title>
        <authorList>
            <person name="Anantharaman K."/>
            <person name="Brown C.T."/>
            <person name="Hug L.A."/>
            <person name="Sharon I."/>
            <person name="Castelle C.J."/>
            <person name="Probst A.J."/>
            <person name="Thomas B.C."/>
            <person name="Singh A."/>
            <person name="Wilkins M.J."/>
            <person name="Karaoz U."/>
            <person name="Brodie E.L."/>
            <person name="Williams K.H."/>
            <person name="Hubbard S.S."/>
            <person name="Banfield J.F."/>
        </authorList>
    </citation>
    <scope>NUCLEOTIDE SEQUENCE [LARGE SCALE GENOMIC DNA]</scope>
</reference>
<evidence type="ECO:0000313" key="2">
    <source>
        <dbReference type="EMBL" id="OGK18193.1"/>
    </source>
</evidence>
<evidence type="ECO:0000313" key="3">
    <source>
        <dbReference type="Proteomes" id="UP000176850"/>
    </source>
</evidence>
<dbReference type="Proteomes" id="UP000176850">
    <property type="component" value="Unassembled WGS sequence"/>
</dbReference>
<accession>A0A1F7GGZ8</accession>
<name>A0A1F7GGZ8_9BACT</name>
<protein>
    <recommendedName>
        <fullName evidence="1">Putative phage metallopeptidase domain-containing protein</fullName>
    </recommendedName>
</protein>
<dbReference type="EMBL" id="MFZH01000035">
    <property type="protein sequence ID" value="OGK18193.1"/>
    <property type="molecule type" value="Genomic_DNA"/>
</dbReference>
<dbReference type="Pfam" id="PF18894">
    <property type="entry name" value="PhageMetallopep"/>
    <property type="match status" value="1"/>
</dbReference>
<dbReference type="InterPro" id="IPR043998">
    <property type="entry name" value="Put_Metallopep"/>
</dbReference>
<organism evidence="2 3">
    <name type="scientific">Candidatus Roizmanbacteria bacterium RIFCSPHIGHO2_01_FULL_39_24</name>
    <dbReference type="NCBI Taxonomy" id="1802032"/>
    <lineage>
        <taxon>Bacteria</taxon>
        <taxon>Candidatus Roizmaniibacteriota</taxon>
    </lineage>
</organism>
<proteinExistence type="predicted"/>
<dbReference type="AlphaFoldDB" id="A0A1F7GGZ8"/>